<organism evidence="9 10">
    <name type="scientific">Elasticomyces elasticus</name>
    <dbReference type="NCBI Taxonomy" id="574655"/>
    <lineage>
        <taxon>Eukaryota</taxon>
        <taxon>Fungi</taxon>
        <taxon>Dikarya</taxon>
        <taxon>Ascomycota</taxon>
        <taxon>Pezizomycotina</taxon>
        <taxon>Dothideomycetes</taxon>
        <taxon>Dothideomycetidae</taxon>
        <taxon>Mycosphaerellales</taxon>
        <taxon>Teratosphaeriaceae</taxon>
        <taxon>Elasticomyces</taxon>
    </lineage>
</organism>
<comment type="caution">
    <text evidence="9">The sequence shown here is derived from an EMBL/GenBank/DDBJ whole genome shotgun (WGS) entry which is preliminary data.</text>
</comment>
<dbReference type="GO" id="GO:0046872">
    <property type="term" value="F:metal ion binding"/>
    <property type="evidence" value="ECO:0007669"/>
    <property type="project" value="UniProtKB-KW"/>
</dbReference>
<dbReference type="Pfam" id="PF02668">
    <property type="entry name" value="TauD"/>
    <property type="match status" value="1"/>
</dbReference>
<dbReference type="InterPro" id="IPR036188">
    <property type="entry name" value="FAD/NAD-bd_sf"/>
</dbReference>
<dbReference type="InterPro" id="IPR050411">
    <property type="entry name" value="AlphaKG_dependent_hydroxylases"/>
</dbReference>
<reference evidence="9" key="1">
    <citation type="submission" date="2023-08" db="EMBL/GenBank/DDBJ databases">
        <title>Black Yeasts Isolated from many extreme environments.</title>
        <authorList>
            <person name="Coleine C."/>
            <person name="Stajich J.E."/>
            <person name="Selbmann L."/>
        </authorList>
    </citation>
    <scope>NUCLEOTIDE SEQUENCE</scope>
    <source>
        <strain evidence="9">CCFEE 5810</strain>
    </source>
</reference>
<dbReference type="Proteomes" id="UP001310594">
    <property type="component" value="Unassembled WGS sequence"/>
</dbReference>
<feature type="region of interest" description="Disordered" evidence="7">
    <location>
        <begin position="26"/>
        <end position="80"/>
    </location>
</feature>
<keyword evidence="3" id="KW-0479">Metal-binding</keyword>
<comment type="cofactor">
    <cofactor evidence="1">
        <name>Fe(2+)</name>
        <dbReference type="ChEBI" id="CHEBI:29033"/>
    </cofactor>
</comment>
<dbReference type="GO" id="GO:0051213">
    <property type="term" value="F:dioxygenase activity"/>
    <property type="evidence" value="ECO:0007669"/>
    <property type="project" value="UniProtKB-KW"/>
</dbReference>
<keyword evidence="4" id="KW-0223">Dioxygenase</keyword>
<evidence type="ECO:0000256" key="2">
    <source>
        <dbReference type="ARBA" id="ARBA00008654"/>
    </source>
</evidence>
<evidence type="ECO:0000256" key="5">
    <source>
        <dbReference type="ARBA" id="ARBA00023002"/>
    </source>
</evidence>
<evidence type="ECO:0000256" key="3">
    <source>
        <dbReference type="ARBA" id="ARBA00022723"/>
    </source>
</evidence>
<comment type="similarity">
    <text evidence="2">Belongs to the gamma-BBH/TMLD family.</text>
</comment>
<evidence type="ECO:0000313" key="10">
    <source>
        <dbReference type="Proteomes" id="UP001310594"/>
    </source>
</evidence>
<sequence length="755" mass="85447">MSTYYSPSAVFQSGVGDAVDRAENVLNGKPNREATAQPSASAGVRSLFPPQEHAEHEARRRRDQATRERQEQSPHLYAGIDIGAGPKTYFSHLLLRDMCDCPQCVDTSTKQKLFSTVDVPADIQAIVRPVESVEDDSPLAMIRGSTNAAGIVRMTWKDDIPGYGPDHETTIEIKTLRRLARETNPIVTPPLPPHSFWSAQRYKDSDLFDPVAYGAYMSDDAALYKVLLMLRTHGLLFLTGVPESEDSVSKIVERIGPLKTTFYGSTWDVRSVPQAKNVAYTAQDLGFHMDLMYMQQPPHLQFLHCIRSSSAGGASLFTDSFRAAGELWRTGRKAFVELSKLPIGFHYNHPDNYYHQSRKVIELSPTGLGNLEESVQEPESELYNERWVRHVSWAPPFQAPLSESGPNATVAKLNNLNYNVRRWHAAAQKFNTLIHDPEGIYERMMKPGECVIFDNRRILHARRAFEVGDEGKERWLRGAYMDEDPYKSKLQVLHKEFYKADSSGSNGWLFMVWSLLQPTLLQTTVFSKPPHLLTNNGILDPDGFEHDLDMALAATGYDQSHMPRFLKLVNGNSVTAFWSKVMSPSSIHGVMSERHAEHRLPTDRYRKATTISLSAFRSLIGYIVKAIWKMQVDRIMSITTEDRAAEHYVRQANSFLKRTAVTGPCVAWYRGYDDTAPSALWPVARSIFLRVSETLRFEAFDIVYEIDEDMFAYFENGWTLEDDAKSDLDKTWYMGKPGCDVDLSVIETLKDTDTA</sequence>
<name>A0AAN7ZYK6_9PEZI</name>
<dbReference type="InterPro" id="IPR042098">
    <property type="entry name" value="TauD-like_sf"/>
</dbReference>
<dbReference type="CDD" id="cd00250">
    <property type="entry name" value="CAS_like"/>
    <property type="match status" value="1"/>
</dbReference>
<feature type="domain" description="TauD/TfdA-like" evidence="8">
    <location>
        <begin position="218"/>
        <end position="480"/>
    </location>
</feature>
<feature type="compositionally biased region" description="Basic and acidic residues" evidence="7">
    <location>
        <begin position="52"/>
        <end position="72"/>
    </location>
</feature>
<evidence type="ECO:0000313" key="9">
    <source>
        <dbReference type="EMBL" id="KAK5691473.1"/>
    </source>
</evidence>
<proteinExistence type="inferred from homology"/>
<evidence type="ECO:0000256" key="7">
    <source>
        <dbReference type="SAM" id="MobiDB-lite"/>
    </source>
</evidence>
<dbReference type="PANTHER" id="PTHR10696:SF25">
    <property type="entry name" value="OXIDOREDUCTASE AIM17-RELATED"/>
    <property type="match status" value="1"/>
</dbReference>
<dbReference type="Gene3D" id="3.50.50.60">
    <property type="entry name" value="FAD/NAD(P)-binding domain"/>
    <property type="match status" value="1"/>
</dbReference>
<dbReference type="AlphaFoldDB" id="A0AAN7ZYK6"/>
<accession>A0AAN7ZYK6</accession>
<dbReference type="SUPFAM" id="SSF51197">
    <property type="entry name" value="Clavaminate synthase-like"/>
    <property type="match status" value="1"/>
</dbReference>
<dbReference type="Gene3D" id="3.60.130.10">
    <property type="entry name" value="Clavaminate synthase-like"/>
    <property type="match status" value="1"/>
</dbReference>
<dbReference type="InterPro" id="IPR003819">
    <property type="entry name" value="TauD/TfdA-like"/>
</dbReference>
<evidence type="ECO:0000256" key="1">
    <source>
        <dbReference type="ARBA" id="ARBA00001954"/>
    </source>
</evidence>
<evidence type="ECO:0000256" key="6">
    <source>
        <dbReference type="ARBA" id="ARBA00023004"/>
    </source>
</evidence>
<gene>
    <name evidence="9" type="ORF">LTR97_011466</name>
</gene>
<evidence type="ECO:0000259" key="8">
    <source>
        <dbReference type="Pfam" id="PF02668"/>
    </source>
</evidence>
<keyword evidence="6" id="KW-0408">Iron</keyword>
<dbReference type="InterPro" id="IPR038492">
    <property type="entry name" value="GBBH-like_N_sf"/>
</dbReference>
<dbReference type="EMBL" id="JAVRQU010000021">
    <property type="protein sequence ID" value="KAK5691473.1"/>
    <property type="molecule type" value="Genomic_DNA"/>
</dbReference>
<dbReference type="PANTHER" id="PTHR10696">
    <property type="entry name" value="GAMMA-BUTYROBETAINE HYDROXYLASE-RELATED"/>
    <property type="match status" value="1"/>
</dbReference>
<dbReference type="GO" id="GO:0005739">
    <property type="term" value="C:mitochondrion"/>
    <property type="evidence" value="ECO:0007669"/>
    <property type="project" value="TreeGrafter"/>
</dbReference>
<evidence type="ECO:0000256" key="4">
    <source>
        <dbReference type="ARBA" id="ARBA00022964"/>
    </source>
</evidence>
<keyword evidence="5" id="KW-0560">Oxidoreductase</keyword>
<dbReference type="GO" id="GO:0045329">
    <property type="term" value="P:carnitine biosynthetic process"/>
    <property type="evidence" value="ECO:0007669"/>
    <property type="project" value="TreeGrafter"/>
</dbReference>
<dbReference type="Gene3D" id="3.30.2020.30">
    <property type="match status" value="1"/>
</dbReference>
<protein>
    <recommendedName>
        <fullName evidence="8">TauD/TfdA-like domain-containing protein</fullName>
    </recommendedName>
</protein>